<comment type="similarity">
    <text evidence="1">Belongs to the glycosyl hydrolase 25 family.</text>
</comment>
<dbReference type="InterPro" id="IPR018077">
    <property type="entry name" value="Glyco_hydro_fam25_subgr"/>
</dbReference>
<dbReference type="Proteomes" id="UP000824082">
    <property type="component" value="Unassembled WGS sequence"/>
</dbReference>
<dbReference type="InterPro" id="IPR002053">
    <property type="entry name" value="Glyco_hydro_25"/>
</dbReference>
<dbReference type="PROSITE" id="PS51904">
    <property type="entry name" value="GLYCOSYL_HYDROL_F25_2"/>
    <property type="match status" value="1"/>
</dbReference>
<keyword evidence="2 4" id="KW-0378">Hydrolase</keyword>
<evidence type="ECO:0000313" key="5">
    <source>
        <dbReference type="Proteomes" id="UP000824082"/>
    </source>
</evidence>
<dbReference type="InterPro" id="IPR017853">
    <property type="entry name" value="GH"/>
</dbReference>
<dbReference type="GO" id="GO:0009253">
    <property type="term" value="P:peptidoglycan catabolic process"/>
    <property type="evidence" value="ECO:0007669"/>
    <property type="project" value="InterPro"/>
</dbReference>
<gene>
    <name evidence="4" type="ORF">IAD19_05150</name>
</gene>
<protein>
    <submittedName>
        <fullName evidence="4">Glycoside hydrolase family 25 protein</fullName>
    </submittedName>
</protein>
<evidence type="ECO:0000313" key="4">
    <source>
        <dbReference type="EMBL" id="HIU41924.1"/>
    </source>
</evidence>
<proteinExistence type="inferred from homology"/>
<dbReference type="GO" id="GO:0016998">
    <property type="term" value="P:cell wall macromolecule catabolic process"/>
    <property type="evidence" value="ECO:0007669"/>
    <property type="project" value="InterPro"/>
</dbReference>
<organism evidence="4 5">
    <name type="scientific">Candidatus Egerieicola faecale</name>
    <dbReference type="NCBI Taxonomy" id="2840774"/>
    <lineage>
        <taxon>Bacteria</taxon>
        <taxon>Bacillati</taxon>
        <taxon>Bacillota</taxon>
        <taxon>Clostridia</taxon>
        <taxon>Eubacteriales</taxon>
        <taxon>Oscillospiraceae</taxon>
        <taxon>Oscillospiraceae incertae sedis</taxon>
        <taxon>Candidatus Egerieicola</taxon>
    </lineage>
</organism>
<dbReference type="EMBL" id="DVMX01000101">
    <property type="protein sequence ID" value="HIU41924.1"/>
    <property type="molecule type" value="Genomic_DNA"/>
</dbReference>
<keyword evidence="3" id="KW-0326">Glycosidase</keyword>
<evidence type="ECO:0000256" key="2">
    <source>
        <dbReference type="ARBA" id="ARBA00022801"/>
    </source>
</evidence>
<dbReference type="PANTHER" id="PTHR34135:SF2">
    <property type="entry name" value="LYSOZYME"/>
    <property type="match status" value="1"/>
</dbReference>
<dbReference type="GO" id="GO:0003796">
    <property type="term" value="F:lysozyme activity"/>
    <property type="evidence" value="ECO:0007669"/>
    <property type="project" value="InterPro"/>
</dbReference>
<sequence>MKRKIIGWSVAAASVLVAAAILLFVLFWNGVLLFNNPSRAEYPVRGVDVSSYQGQIDWPALASKDLSFAFIKATEGSSYVDPYFEYNYQRAQQTHLRIGAYHFFSYDSSGDTQADNFIRTVEPVDNMLPPVVDLEFYGDKEANPPPRETVNQQLDLLLTRLEQHYGMRPILYATEKSYSLYLAGGYEEYDIWIRNVIGTPQLSDGRDWTFWQYTNRARLEGYRGDEPYIDLNVFHGTAAEFEQYGK</sequence>
<dbReference type="GO" id="GO:0016052">
    <property type="term" value="P:carbohydrate catabolic process"/>
    <property type="evidence" value="ECO:0007669"/>
    <property type="project" value="TreeGrafter"/>
</dbReference>
<dbReference type="Pfam" id="PF01183">
    <property type="entry name" value="Glyco_hydro_25"/>
    <property type="match status" value="1"/>
</dbReference>
<dbReference type="SUPFAM" id="SSF51445">
    <property type="entry name" value="(Trans)glycosidases"/>
    <property type="match status" value="1"/>
</dbReference>
<name>A0A9D1ITV9_9FIRM</name>
<reference evidence="4" key="2">
    <citation type="journal article" date="2021" name="PeerJ">
        <title>Extensive microbial diversity within the chicken gut microbiome revealed by metagenomics and culture.</title>
        <authorList>
            <person name="Gilroy R."/>
            <person name="Ravi A."/>
            <person name="Getino M."/>
            <person name="Pursley I."/>
            <person name="Horton D.L."/>
            <person name="Alikhan N.F."/>
            <person name="Baker D."/>
            <person name="Gharbi K."/>
            <person name="Hall N."/>
            <person name="Watson M."/>
            <person name="Adriaenssens E.M."/>
            <person name="Foster-Nyarko E."/>
            <person name="Jarju S."/>
            <person name="Secka A."/>
            <person name="Antonio M."/>
            <person name="Oren A."/>
            <person name="Chaudhuri R.R."/>
            <person name="La Ragione R."/>
            <person name="Hildebrand F."/>
            <person name="Pallen M.J."/>
        </authorList>
    </citation>
    <scope>NUCLEOTIDE SEQUENCE</scope>
    <source>
        <strain evidence="4">4509</strain>
    </source>
</reference>
<dbReference type="CDD" id="cd06413">
    <property type="entry name" value="GH25_muramidase_1"/>
    <property type="match status" value="1"/>
</dbReference>
<evidence type="ECO:0000256" key="1">
    <source>
        <dbReference type="ARBA" id="ARBA00010646"/>
    </source>
</evidence>
<dbReference type="Gene3D" id="3.20.20.80">
    <property type="entry name" value="Glycosidases"/>
    <property type="match status" value="1"/>
</dbReference>
<accession>A0A9D1ITV9</accession>
<comment type="caution">
    <text evidence="4">The sequence shown here is derived from an EMBL/GenBank/DDBJ whole genome shotgun (WGS) entry which is preliminary data.</text>
</comment>
<dbReference type="PANTHER" id="PTHR34135">
    <property type="entry name" value="LYSOZYME"/>
    <property type="match status" value="1"/>
</dbReference>
<reference evidence="4" key="1">
    <citation type="submission" date="2020-10" db="EMBL/GenBank/DDBJ databases">
        <authorList>
            <person name="Gilroy R."/>
        </authorList>
    </citation>
    <scope>NUCLEOTIDE SEQUENCE</scope>
    <source>
        <strain evidence="4">4509</strain>
    </source>
</reference>
<evidence type="ECO:0000256" key="3">
    <source>
        <dbReference type="ARBA" id="ARBA00023295"/>
    </source>
</evidence>
<dbReference type="SMART" id="SM00641">
    <property type="entry name" value="Glyco_25"/>
    <property type="match status" value="1"/>
</dbReference>
<dbReference type="AlphaFoldDB" id="A0A9D1ITV9"/>